<evidence type="ECO:0000256" key="1">
    <source>
        <dbReference type="ARBA" id="ARBA00022714"/>
    </source>
</evidence>
<dbReference type="GO" id="GO:0004497">
    <property type="term" value="F:monooxygenase activity"/>
    <property type="evidence" value="ECO:0007669"/>
    <property type="project" value="UniProtKB-ARBA"/>
</dbReference>
<dbReference type="AlphaFoldDB" id="A0A150AYI2"/>
<dbReference type="GO" id="GO:0016705">
    <property type="term" value="F:oxidoreductase activity, acting on paired donors, with incorporation or reduction of molecular oxygen"/>
    <property type="evidence" value="ECO:0007669"/>
    <property type="project" value="UniProtKB-ARBA"/>
</dbReference>
<protein>
    <recommendedName>
        <fullName evidence="5">Rieske domain-containing protein</fullName>
    </recommendedName>
</protein>
<dbReference type="GO" id="GO:0046872">
    <property type="term" value="F:metal ion binding"/>
    <property type="evidence" value="ECO:0007669"/>
    <property type="project" value="UniProtKB-KW"/>
</dbReference>
<keyword evidence="2" id="KW-0479">Metal-binding</keyword>
<accession>A0A150AYI2</accession>
<dbReference type="EMBL" id="LOMT01000127">
    <property type="protein sequence ID" value="KXX89229.1"/>
    <property type="molecule type" value="Genomic_DNA"/>
</dbReference>
<name>A0A150AYI2_BACCE</name>
<organism evidence="6 7">
    <name type="scientific">Bacillus cereus</name>
    <dbReference type="NCBI Taxonomy" id="1396"/>
    <lineage>
        <taxon>Bacteria</taxon>
        <taxon>Bacillati</taxon>
        <taxon>Bacillota</taxon>
        <taxon>Bacilli</taxon>
        <taxon>Bacillales</taxon>
        <taxon>Bacillaceae</taxon>
        <taxon>Bacillus</taxon>
        <taxon>Bacillus cereus group</taxon>
    </lineage>
</organism>
<keyword evidence="3" id="KW-0408">Iron</keyword>
<sequence>MAVKIFRDNIQNFHISFPDENKGVYCEILGDKPKIINNQCKHRGGPIHLCKIDQDNKRRCIWHNLVINKLETCNFVGVVYIKSMKKITVVADYNGNNWPVSFTSSNINI</sequence>
<dbReference type="Pfam" id="PF00355">
    <property type="entry name" value="Rieske"/>
    <property type="match status" value="1"/>
</dbReference>
<evidence type="ECO:0000256" key="3">
    <source>
        <dbReference type="ARBA" id="ARBA00023004"/>
    </source>
</evidence>
<dbReference type="InterPro" id="IPR036922">
    <property type="entry name" value="Rieske_2Fe-2S_sf"/>
</dbReference>
<dbReference type="PATRIC" id="fig|1396.436.peg.1473"/>
<reference evidence="6 7" key="1">
    <citation type="submission" date="2015-12" db="EMBL/GenBank/DDBJ databases">
        <title>Bacillus cereus Group isolate.</title>
        <authorList>
            <person name="Kovac J."/>
        </authorList>
    </citation>
    <scope>NUCLEOTIDE SEQUENCE [LARGE SCALE GENOMIC DNA]</scope>
    <source>
        <strain evidence="6 7">FSL W8-0275</strain>
    </source>
</reference>
<keyword evidence="1" id="KW-0001">2Fe-2S</keyword>
<feature type="domain" description="Rieske" evidence="5">
    <location>
        <begin position="30"/>
        <end position="76"/>
    </location>
</feature>
<gene>
    <name evidence="6" type="ORF">AT274_23370</name>
</gene>
<proteinExistence type="predicted"/>
<evidence type="ECO:0000313" key="7">
    <source>
        <dbReference type="Proteomes" id="UP000075591"/>
    </source>
</evidence>
<evidence type="ECO:0000259" key="5">
    <source>
        <dbReference type="Pfam" id="PF00355"/>
    </source>
</evidence>
<dbReference type="RefSeq" id="WP_017560036.1">
    <property type="nucleotide sequence ID" value="NZ_JAAVIN010000005.1"/>
</dbReference>
<dbReference type="Proteomes" id="UP000075591">
    <property type="component" value="Unassembled WGS sequence"/>
</dbReference>
<evidence type="ECO:0000256" key="2">
    <source>
        <dbReference type="ARBA" id="ARBA00022723"/>
    </source>
</evidence>
<keyword evidence="4" id="KW-0411">Iron-sulfur</keyword>
<dbReference type="InterPro" id="IPR017941">
    <property type="entry name" value="Rieske_2Fe-2S"/>
</dbReference>
<dbReference type="SUPFAM" id="SSF50022">
    <property type="entry name" value="ISP domain"/>
    <property type="match status" value="1"/>
</dbReference>
<comment type="caution">
    <text evidence="6">The sequence shown here is derived from an EMBL/GenBank/DDBJ whole genome shotgun (WGS) entry which is preliminary data.</text>
</comment>
<dbReference type="GO" id="GO:0051537">
    <property type="term" value="F:2 iron, 2 sulfur cluster binding"/>
    <property type="evidence" value="ECO:0007669"/>
    <property type="project" value="UniProtKB-KW"/>
</dbReference>
<evidence type="ECO:0000256" key="4">
    <source>
        <dbReference type="ARBA" id="ARBA00023014"/>
    </source>
</evidence>
<evidence type="ECO:0000313" key="6">
    <source>
        <dbReference type="EMBL" id="KXX89229.1"/>
    </source>
</evidence>